<feature type="transmembrane region" description="Helical" evidence="1">
    <location>
        <begin position="146"/>
        <end position="169"/>
    </location>
</feature>
<keyword evidence="1" id="KW-0472">Membrane</keyword>
<dbReference type="InterPro" id="IPR052529">
    <property type="entry name" value="Bact_Transport_Assoc"/>
</dbReference>
<sequence length="394" mass="44943">MESKVAPTQEKERLLELDVLRGIALFGILVVNMSYFSTPALLVDILGLSKSEGLLNEVVVVIMAVAFEFKFVSLFSFLFGVGFALFLSKLQRKEVHAGSIYRRRIRFLLVVGLIHLFLFWYGDILTLYALIAFLLPFYLKKKNRTLLVWSGALLIMPLVLLSLLLLIGFDSGDSFPQVAGDMYDQALYAYSNGSAWEIFMQRLVDIAMIYQGYILMAPVILGLFLLGMYAWQSRLITNAKQHQGTMKRIRNYSFCIGFPFALLSVWAQSYVDSISSPYYVIQYIGYSVSGPALALFYVSALYVCMRSQRFRVIVAFLQPVGRMAFTNYLLQTLICTTLFYSYGLGLFGSVDPAGGFLLAVVIFTIQVFMSRYWLSRYKSGPMEWLWRKYTYKLP</sequence>
<evidence type="ECO:0000313" key="4">
    <source>
        <dbReference type="Proteomes" id="UP001057753"/>
    </source>
</evidence>
<feature type="transmembrane region" description="Helical" evidence="1">
    <location>
        <begin position="210"/>
        <end position="231"/>
    </location>
</feature>
<evidence type="ECO:0000313" key="3">
    <source>
        <dbReference type="EMBL" id="MCR6098201.1"/>
    </source>
</evidence>
<feature type="transmembrane region" description="Helical" evidence="1">
    <location>
        <begin position="58"/>
        <end position="87"/>
    </location>
</feature>
<feature type="transmembrane region" description="Helical" evidence="1">
    <location>
        <begin position="23"/>
        <end position="46"/>
    </location>
</feature>
<dbReference type="EMBL" id="JABXYM010000001">
    <property type="protein sequence ID" value="MCR6098201.1"/>
    <property type="molecule type" value="Genomic_DNA"/>
</dbReference>
<accession>A0A9Q4B4L2</accession>
<name>A0A9Q4B4L2_SALAG</name>
<proteinExistence type="predicted"/>
<keyword evidence="1" id="KW-1133">Transmembrane helix</keyword>
<reference evidence="3" key="1">
    <citation type="submission" date="2020-06" db="EMBL/GenBank/DDBJ databases">
        <title>Insight into the genomes of haloalkaliphilic bacilli from Kenyan soda lakes.</title>
        <authorList>
            <person name="Mwirichia R."/>
            <person name="Villamizar G.C."/>
            <person name="Poehlein A."/>
            <person name="Mugweru J."/>
            <person name="Kipnyargis A."/>
            <person name="Kiplimo D."/>
            <person name="Orwa P."/>
            <person name="Daniel R."/>
        </authorList>
    </citation>
    <scope>NUCLEOTIDE SEQUENCE</scope>
    <source>
        <strain evidence="3">B1096_S55</strain>
    </source>
</reference>
<feature type="transmembrane region" description="Helical" evidence="1">
    <location>
        <begin position="325"/>
        <end position="347"/>
    </location>
</feature>
<dbReference type="PANTHER" id="PTHR30590">
    <property type="entry name" value="INNER MEMBRANE PROTEIN"/>
    <property type="match status" value="1"/>
</dbReference>
<dbReference type="Proteomes" id="UP001057753">
    <property type="component" value="Unassembled WGS sequence"/>
</dbReference>
<organism evidence="3 4">
    <name type="scientific">Salipaludibacillus agaradhaerens</name>
    <name type="common">Bacillus agaradhaerens</name>
    <dbReference type="NCBI Taxonomy" id="76935"/>
    <lineage>
        <taxon>Bacteria</taxon>
        <taxon>Bacillati</taxon>
        <taxon>Bacillota</taxon>
        <taxon>Bacilli</taxon>
        <taxon>Bacillales</taxon>
        <taxon>Bacillaceae</taxon>
    </lineage>
</organism>
<keyword evidence="4" id="KW-1185">Reference proteome</keyword>
<dbReference type="AlphaFoldDB" id="A0A9Q4B4L2"/>
<evidence type="ECO:0000259" key="2">
    <source>
        <dbReference type="Pfam" id="PF04235"/>
    </source>
</evidence>
<feature type="transmembrane region" description="Helical" evidence="1">
    <location>
        <begin position="353"/>
        <end position="374"/>
    </location>
</feature>
<dbReference type="Pfam" id="PF04235">
    <property type="entry name" value="DUF418"/>
    <property type="match status" value="1"/>
</dbReference>
<keyword evidence="1" id="KW-0812">Transmembrane</keyword>
<feature type="transmembrane region" description="Helical" evidence="1">
    <location>
        <begin position="107"/>
        <end position="139"/>
    </location>
</feature>
<gene>
    <name evidence="3" type="ORF">HXA33_16795</name>
</gene>
<evidence type="ECO:0000256" key="1">
    <source>
        <dbReference type="SAM" id="Phobius"/>
    </source>
</evidence>
<dbReference type="PANTHER" id="PTHR30590:SF2">
    <property type="entry name" value="INNER MEMBRANE PROTEIN"/>
    <property type="match status" value="1"/>
</dbReference>
<feature type="transmembrane region" description="Helical" evidence="1">
    <location>
        <begin position="252"/>
        <end position="271"/>
    </location>
</feature>
<protein>
    <submittedName>
        <fullName evidence="3">DUF418 domain-containing protein</fullName>
    </submittedName>
</protein>
<feature type="transmembrane region" description="Helical" evidence="1">
    <location>
        <begin position="283"/>
        <end position="304"/>
    </location>
</feature>
<comment type="caution">
    <text evidence="3">The sequence shown here is derived from an EMBL/GenBank/DDBJ whole genome shotgun (WGS) entry which is preliminary data.</text>
</comment>
<feature type="domain" description="DUF418" evidence="2">
    <location>
        <begin position="231"/>
        <end position="392"/>
    </location>
</feature>
<dbReference type="InterPro" id="IPR007349">
    <property type="entry name" value="DUF418"/>
</dbReference>